<dbReference type="Proteomes" id="UP000664601">
    <property type="component" value="Unassembled WGS sequence"/>
</dbReference>
<proteinExistence type="predicted"/>
<dbReference type="Pfam" id="PF00440">
    <property type="entry name" value="TetR_N"/>
    <property type="match status" value="1"/>
</dbReference>
<dbReference type="Pfam" id="PF14278">
    <property type="entry name" value="TetR_C_8"/>
    <property type="match status" value="1"/>
</dbReference>
<evidence type="ECO:0000256" key="1">
    <source>
        <dbReference type="ARBA" id="ARBA00023125"/>
    </source>
</evidence>
<feature type="domain" description="HTH tetR-type" evidence="3">
    <location>
        <begin position="7"/>
        <end position="67"/>
    </location>
</feature>
<dbReference type="SUPFAM" id="SSF46689">
    <property type="entry name" value="Homeodomain-like"/>
    <property type="match status" value="1"/>
</dbReference>
<dbReference type="InterPro" id="IPR009057">
    <property type="entry name" value="Homeodomain-like_sf"/>
</dbReference>
<dbReference type="InterPro" id="IPR001647">
    <property type="entry name" value="HTH_TetR"/>
</dbReference>
<evidence type="ECO:0000259" key="3">
    <source>
        <dbReference type="PROSITE" id="PS50977"/>
    </source>
</evidence>
<gene>
    <name evidence="4" type="ORF">JZO70_11965</name>
</gene>
<keyword evidence="5" id="KW-1185">Reference proteome</keyword>
<dbReference type="PROSITE" id="PS50977">
    <property type="entry name" value="HTH_TETR_2"/>
    <property type="match status" value="1"/>
</dbReference>
<feature type="DNA-binding region" description="H-T-H motif" evidence="2">
    <location>
        <begin position="30"/>
        <end position="49"/>
    </location>
</feature>
<organism evidence="4 5">
    <name type="scientific">Candidatus Enterococcus moelleringii</name>
    <dbReference type="NCBI Taxonomy" id="2815325"/>
    <lineage>
        <taxon>Bacteria</taxon>
        <taxon>Bacillati</taxon>
        <taxon>Bacillota</taxon>
        <taxon>Bacilli</taxon>
        <taxon>Lactobacillales</taxon>
        <taxon>Enterococcaceae</taxon>
        <taxon>Enterococcus</taxon>
    </lineage>
</organism>
<protein>
    <submittedName>
        <fullName evidence="4">TetR/AcrR family transcriptional regulator</fullName>
    </submittedName>
</protein>
<dbReference type="InterPro" id="IPR039532">
    <property type="entry name" value="TetR_C_Firmicutes"/>
</dbReference>
<sequence length="181" mass="21173">MADRRTIKTKKAIHQAFIELLNEKSLNKITISELSERADLGRGTFYLHYKDIYDLYEQLEKELYDELVELFDQHAPYRTSSSMQSVTEAIAEYIEGKKELFLLLIQSNANGNVLYKIKEIFKEKVLQDDCYQQISPYEQIEALFIVSGMIGVLEEWLTSDLELSMEQVSEMLHQLLVKFEC</sequence>
<evidence type="ECO:0000256" key="2">
    <source>
        <dbReference type="PROSITE-ProRule" id="PRU00335"/>
    </source>
</evidence>
<dbReference type="Gene3D" id="1.10.357.10">
    <property type="entry name" value="Tetracycline Repressor, domain 2"/>
    <property type="match status" value="1"/>
</dbReference>
<accession>A0ABS3LB62</accession>
<name>A0ABS3LB62_9ENTE</name>
<dbReference type="EMBL" id="JAFREM010000018">
    <property type="protein sequence ID" value="MBO1306883.1"/>
    <property type="molecule type" value="Genomic_DNA"/>
</dbReference>
<reference evidence="4 5" key="1">
    <citation type="submission" date="2021-03" db="EMBL/GenBank/DDBJ databases">
        <title>Enterococcal diversity collection.</title>
        <authorList>
            <person name="Gilmore M.S."/>
            <person name="Schwartzman J."/>
            <person name="Van Tyne D."/>
            <person name="Martin M."/>
            <person name="Earl A.M."/>
            <person name="Manson A.L."/>
            <person name="Straub T."/>
            <person name="Salamzade R."/>
            <person name="Saavedra J."/>
            <person name="Lebreton F."/>
            <person name="Prichula J."/>
            <person name="Schaufler K."/>
            <person name="Gaca A."/>
            <person name="Sgardioli B."/>
            <person name="Wagenaar J."/>
            <person name="Strong T."/>
        </authorList>
    </citation>
    <scope>NUCLEOTIDE SEQUENCE [LARGE SCALE GENOMIC DNA]</scope>
    <source>
        <strain evidence="4 5">669A</strain>
    </source>
</reference>
<dbReference type="PANTHER" id="PTHR43479">
    <property type="entry name" value="ACREF/ENVCD OPERON REPRESSOR-RELATED"/>
    <property type="match status" value="1"/>
</dbReference>
<evidence type="ECO:0000313" key="4">
    <source>
        <dbReference type="EMBL" id="MBO1306883.1"/>
    </source>
</evidence>
<evidence type="ECO:0000313" key="5">
    <source>
        <dbReference type="Proteomes" id="UP000664601"/>
    </source>
</evidence>
<keyword evidence="1 2" id="KW-0238">DNA-binding</keyword>
<dbReference type="InterPro" id="IPR050624">
    <property type="entry name" value="HTH-type_Tx_Regulator"/>
</dbReference>
<dbReference type="PANTHER" id="PTHR43479:SF7">
    <property type="entry name" value="TETR-FAMILY TRANSCRIPTIONAL REGULATOR"/>
    <property type="match status" value="1"/>
</dbReference>
<comment type="caution">
    <text evidence="4">The sequence shown here is derived from an EMBL/GenBank/DDBJ whole genome shotgun (WGS) entry which is preliminary data.</text>
</comment>
<dbReference type="RefSeq" id="WP_207673804.1">
    <property type="nucleotide sequence ID" value="NZ_JAFREM010000018.1"/>
</dbReference>